<feature type="transmembrane region" description="Helical" evidence="1">
    <location>
        <begin position="201"/>
        <end position="222"/>
    </location>
</feature>
<dbReference type="PANTHER" id="PTHR36435:SF1">
    <property type="entry name" value="CAAX AMINO TERMINAL PROTEASE FAMILY PROTEIN"/>
    <property type="match status" value="1"/>
</dbReference>
<evidence type="ECO:0000313" key="3">
    <source>
        <dbReference type="EMBL" id="HIS48053.1"/>
    </source>
</evidence>
<dbReference type="PANTHER" id="PTHR36435">
    <property type="entry name" value="SLR1288 PROTEIN"/>
    <property type="match status" value="1"/>
</dbReference>
<feature type="transmembrane region" description="Helical" evidence="1">
    <location>
        <begin position="146"/>
        <end position="166"/>
    </location>
</feature>
<keyword evidence="1" id="KW-1133">Transmembrane helix</keyword>
<feature type="transmembrane region" description="Helical" evidence="1">
    <location>
        <begin position="9"/>
        <end position="33"/>
    </location>
</feature>
<organism evidence="3 4">
    <name type="scientific">Candidatus Scybalocola faecigallinarum</name>
    <dbReference type="NCBI Taxonomy" id="2840941"/>
    <lineage>
        <taxon>Bacteria</taxon>
        <taxon>Bacillati</taxon>
        <taxon>Bacillota</taxon>
        <taxon>Clostridia</taxon>
        <taxon>Lachnospirales</taxon>
        <taxon>Lachnospiraceae</taxon>
        <taxon>Lachnospiraceae incertae sedis</taxon>
        <taxon>Candidatus Scybalocola (ex Gilroy et al. 2021)</taxon>
    </lineage>
</organism>
<accession>A0A9D1F5J6</accession>
<dbReference type="GO" id="GO:0004175">
    <property type="term" value="F:endopeptidase activity"/>
    <property type="evidence" value="ECO:0007669"/>
    <property type="project" value="UniProtKB-ARBA"/>
</dbReference>
<sequence length="350" mass="38019">MKKISSAHVLLLVITAFQLVVSLGLSLLLAFVPGFYLPMWLQLLLSPLTMVIPFAIYCIWTRSNPLTLIRFKKVKPLSIVLAVLVMVFAYPVIILLNLLSMLFVDNAMANVLPSVVEMGIIPALLLMAVIPAVMEETIFRGCLYNAYSRVRPLAGVFLSALLFGLMHMNFNQMPYAFFLGVIMALMLEATDSIVIPMIMHFSLNGFTTVLSFLTMGASQGMAAASSGSTSLTDAISQAYKEVMAQEGLSQSMSSAQVDALVADMVPTMLGVVIGILVVVALVALIVVLALIYAAFAINGRSPKEILLARPQADAYVKGLGGKMRKNRMIDIPVIVFIIYALEECIRSALM</sequence>
<dbReference type="GO" id="GO:0008237">
    <property type="term" value="F:metallopeptidase activity"/>
    <property type="evidence" value="ECO:0007669"/>
    <property type="project" value="UniProtKB-KW"/>
</dbReference>
<comment type="caution">
    <text evidence="3">The sequence shown here is derived from an EMBL/GenBank/DDBJ whole genome shotgun (WGS) entry which is preliminary data.</text>
</comment>
<gene>
    <name evidence="3" type="ORF">IAB46_10995</name>
</gene>
<reference evidence="3" key="1">
    <citation type="submission" date="2020-10" db="EMBL/GenBank/DDBJ databases">
        <authorList>
            <person name="Gilroy R."/>
        </authorList>
    </citation>
    <scope>NUCLEOTIDE SEQUENCE</scope>
    <source>
        <strain evidence="3">CHK178-757</strain>
    </source>
</reference>
<dbReference type="InterPro" id="IPR003675">
    <property type="entry name" value="Rce1/LyrA-like_dom"/>
</dbReference>
<dbReference type="InterPro" id="IPR052710">
    <property type="entry name" value="CAAX_protease"/>
</dbReference>
<reference evidence="3" key="2">
    <citation type="journal article" date="2021" name="PeerJ">
        <title>Extensive microbial diversity within the chicken gut microbiome revealed by metagenomics and culture.</title>
        <authorList>
            <person name="Gilroy R."/>
            <person name="Ravi A."/>
            <person name="Getino M."/>
            <person name="Pursley I."/>
            <person name="Horton D.L."/>
            <person name="Alikhan N.F."/>
            <person name="Baker D."/>
            <person name="Gharbi K."/>
            <person name="Hall N."/>
            <person name="Watson M."/>
            <person name="Adriaenssens E.M."/>
            <person name="Foster-Nyarko E."/>
            <person name="Jarju S."/>
            <person name="Secka A."/>
            <person name="Antonio M."/>
            <person name="Oren A."/>
            <person name="Chaudhuri R.R."/>
            <person name="La Ragione R."/>
            <person name="Hildebrand F."/>
            <person name="Pallen M.J."/>
        </authorList>
    </citation>
    <scope>NUCLEOTIDE SEQUENCE</scope>
    <source>
        <strain evidence="3">CHK178-757</strain>
    </source>
</reference>
<evidence type="ECO:0000259" key="2">
    <source>
        <dbReference type="Pfam" id="PF02517"/>
    </source>
</evidence>
<feature type="transmembrane region" description="Helical" evidence="1">
    <location>
        <begin position="268"/>
        <end position="295"/>
    </location>
</feature>
<feature type="transmembrane region" description="Helical" evidence="1">
    <location>
        <begin position="172"/>
        <end position="189"/>
    </location>
</feature>
<dbReference type="GO" id="GO:0080120">
    <property type="term" value="P:CAAX-box protein maturation"/>
    <property type="evidence" value="ECO:0007669"/>
    <property type="project" value="UniProtKB-ARBA"/>
</dbReference>
<evidence type="ECO:0000313" key="4">
    <source>
        <dbReference type="Proteomes" id="UP000823927"/>
    </source>
</evidence>
<feature type="domain" description="CAAX prenyl protease 2/Lysostaphin resistance protein A-like" evidence="2">
    <location>
        <begin position="120"/>
        <end position="205"/>
    </location>
</feature>
<feature type="transmembrane region" description="Helical" evidence="1">
    <location>
        <begin position="115"/>
        <end position="134"/>
    </location>
</feature>
<dbReference type="EMBL" id="DVIT01000042">
    <property type="protein sequence ID" value="HIS48053.1"/>
    <property type="molecule type" value="Genomic_DNA"/>
</dbReference>
<dbReference type="Pfam" id="PF02517">
    <property type="entry name" value="Rce1-like"/>
    <property type="match status" value="1"/>
</dbReference>
<protein>
    <submittedName>
        <fullName evidence="3">CPBP family intramembrane metalloprotease</fullName>
    </submittedName>
</protein>
<name>A0A9D1F5J6_9FIRM</name>
<keyword evidence="3" id="KW-0378">Hydrolase</keyword>
<feature type="transmembrane region" description="Helical" evidence="1">
    <location>
        <begin position="80"/>
        <end position="103"/>
    </location>
</feature>
<keyword evidence="3" id="KW-0482">Metalloprotease</keyword>
<proteinExistence type="predicted"/>
<dbReference type="Proteomes" id="UP000823927">
    <property type="component" value="Unassembled WGS sequence"/>
</dbReference>
<keyword evidence="3" id="KW-0645">Protease</keyword>
<keyword evidence="1" id="KW-0812">Transmembrane</keyword>
<keyword evidence="1" id="KW-0472">Membrane</keyword>
<dbReference type="AlphaFoldDB" id="A0A9D1F5J6"/>
<feature type="transmembrane region" description="Helical" evidence="1">
    <location>
        <begin position="39"/>
        <end position="60"/>
    </location>
</feature>
<evidence type="ECO:0000256" key="1">
    <source>
        <dbReference type="SAM" id="Phobius"/>
    </source>
</evidence>